<comment type="subcellular location">
    <subcellularLocation>
        <location evidence="1">Cell membrane</location>
        <topology evidence="1">Multi-pass membrane protein</topology>
    </subcellularLocation>
</comment>
<evidence type="ECO:0000256" key="8">
    <source>
        <dbReference type="SAM" id="Phobius"/>
    </source>
</evidence>
<feature type="transmembrane region" description="Helical" evidence="8">
    <location>
        <begin position="710"/>
        <end position="728"/>
    </location>
</feature>
<proteinExistence type="inferred from homology"/>
<feature type="transmembrane region" description="Helical" evidence="8">
    <location>
        <begin position="634"/>
        <end position="659"/>
    </location>
</feature>
<feature type="transmembrane region" description="Helical" evidence="8">
    <location>
        <begin position="679"/>
        <end position="698"/>
    </location>
</feature>
<feature type="transmembrane region" description="Helical" evidence="8">
    <location>
        <begin position="421"/>
        <end position="439"/>
    </location>
</feature>
<name>A0AAV4AQ16_9GAST</name>
<sequence length="844" mass="93982">MSDHLSSTPAEVLPESEPTTSTFQTEGAPSLASSAVEATVHHNADGFPKEQVSLLSDTDAPPAYGSPTLPERRPVLQGNDSLPPPPPVPVAYTEPDSKKLADNEQSVATPADSMKRKSGFEDDVQLEMDELNDPTLVAIVQANADGKKIEGASLGGYPTISEKAPQHGMGSFFHRDEDNAEETQAFDDQDLDDRDRKEQAWQEANILSRAIILLQRGLTKIYQLLIKLSQGYLWTAVFLIGFMIYLAFALRYEFGDEGSYRLVVCTVLAIIIFVWPYVKRFVVTTAKKSYGSDTLSDKHSNLLQKVKFVFRWFGDEGSYRLVVCTVLAIIIFVWPYVKRFVVTTAKKSYGSDTLSDKHSNLLQKVKFVFRWIMYFVMTGIMVYTLVDEAKEKPKNMRGLPGLFVFLLIALLFSSRPSKIKWHTIFWSVALQFVCAFAVLKWQRGKDAFIWLQDRFDEFFENTHRANFYIFGESWRDHLFVFGAMPLLWFSNAVFTVLYYLGAMQIIIGFIGTILKYVTGVSPLEAMSISAGIFMEGVTNLIVMRPFLSTMTKSQLFAVITGCMSSLGGGYLGLLAALGIPLEFIVPAMLVSAPATFAICKLMVPETLPETAVMQGECKDLCAEEKKKYSNVFDALQTGAISMLVVCGNLLVIGHAFLSFITWINHTLEWFGDRVGVDGVSIEFISSYLLYPVALAMGVEAEDCRRVATMLGYRIGIYNILAFFELTTMKRNKMVWFKYMTATNFTGPVTHDGLDIKLNLWNVTLNNGFLSDRSEAIATYSLCGFSSAVTAMMLVSVVFAVAPKRKKWISGIALKALVAGNLANCMTGCFASKFAMVLNRVFSIA</sequence>
<evidence type="ECO:0000259" key="10">
    <source>
        <dbReference type="Pfam" id="PF07662"/>
    </source>
</evidence>
<feature type="compositionally biased region" description="Polar residues" evidence="7">
    <location>
        <begin position="17"/>
        <end position="33"/>
    </location>
</feature>
<accession>A0AAV4AQ16</accession>
<feature type="region of interest" description="Disordered" evidence="7">
    <location>
        <begin position="1"/>
        <end position="118"/>
    </location>
</feature>
<evidence type="ECO:0000259" key="9">
    <source>
        <dbReference type="Pfam" id="PF01773"/>
    </source>
</evidence>
<keyword evidence="5 8" id="KW-1133">Transmembrane helix</keyword>
<organism evidence="11 12">
    <name type="scientific">Plakobranchus ocellatus</name>
    <dbReference type="NCBI Taxonomy" id="259542"/>
    <lineage>
        <taxon>Eukaryota</taxon>
        <taxon>Metazoa</taxon>
        <taxon>Spiralia</taxon>
        <taxon>Lophotrochozoa</taxon>
        <taxon>Mollusca</taxon>
        <taxon>Gastropoda</taxon>
        <taxon>Heterobranchia</taxon>
        <taxon>Euthyneura</taxon>
        <taxon>Panpulmonata</taxon>
        <taxon>Sacoglossa</taxon>
        <taxon>Placobranchoidea</taxon>
        <taxon>Plakobranchidae</taxon>
        <taxon>Plakobranchus</taxon>
    </lineage>
</organism>
<evidence type="ECO:0000256" key="3">
    <source>
        <dbReference type="ARBA" id="ARBA00022475"/>
    </source>
</evidence>
<keyword evidence="6 8" id="KW-0472">Membrane</keyword>
<dbReference type="GO" id="GO:0005415">
    <property type="term" value="F:nucleoside:sodium symporter activity"/>
    <property type="evidence" value="ECO:0007669"/>
    <property type="project" value="TreeGrafter"/>
</dbReference>
<evidence type="ECO:0000256" key="5">
    <source>
        <dbReference type="ARBA" id="ARBA00022989"/>
    </source>
</evidence>
<keyword evidence="4 8" id="KW-0812">Transmembrane</keyword>
<dbReference type="PANTHER" id="PTHR10590:SF4">
    <property type="entry name" value="SOLUTE CARRIER FAMILY 28 MEMBER 3"/>
    <property type="match status" value="1"/>
</dbReference>
<dbReference type="Pfam" id="PF07662">
    <property type="entry name" value="Nucleos_tra2_C"/>
    <property type="match status" value="1"/>
</dbReference>
<feature type="transmembrane region" description="Helical" evidence="8">
    <location>
        <begin position="525"/>
        <end position="543"/>
    </location>
</feature>
<evidence type="ECO:0000313" key="12">
    <source>
        <dbReference type="Proteomes" id="UP000735302"/>
    </source>
</evidence>
<feature type="transmembrane region" description="Helical" evidence="8">
    <location>
        <begin position="486"/>
        <end position="513"/>
    </location>
</feature>
<keyword evidence="12" id="KW-1185">Reference proteome</keyword>
<dbReference type="Pfam" id="PF01773">
    <property type="entry name" value="Nucleos_tra2_N"/>
    <property type="match status" value="1"/>
</dbReference>
<feature type="transmembrane region" description="Helical" evidence="8">
    <location>
        <begin position="258"/>
        <end position="278"/>
    </location>
</feature>
<dbReference type="Proteomes" id="UP000735302">
    <property type="component" value="Unassembled WGS sequence"/>
</dbReference>
<feature type="transmembrane region" description="Helical" evidence="8">
    <location>
        <begin position="776"/>
        <end position="801"/>
    </location>
</feature>
<feature type="transmembrane region" description="Helical" evidence="8">
    <location>
        <begin position="583"/>
        <end position="603"/>
    </location>
</feature>
<feature type="transmembrane region" description="Helical" evidence="8">
    <location>
        <begin position="398"/>
        <end position="415"/>
    </location>
</feature>
<dbReference type="InterPro" id="IPR011657">
    <property type="entry name" value="CNT_C_dom"/>
</dbReference>
<feature type="transmembrane region" description="Helical" evidence="8">
    <location>
        <begin position="232"/>
        <end position="252"/>
    </location>
</feature>
<evidence type="ECO:0000256" key="1">
    <source>
        <dbReference type="ARBA" id="ARBA00004651"/>
    </source>
</evidence>
<feature type="transmembrane region" description="Helical" evidence="8">
    <location>
        <begin position="317"/>
        <end position="337"/>
    </location>
</feature>
<evidence type="ECO:0000256" key="6">
    <source>
        <dbReference type="ARBA" id="ARBA00023136"/>
    </source>
</evidence>
<comment type="caution">
    <text evidence="11">The sequence shown here is derived from an EMBL/GenBank/DDBJ whole genome shotgun (WGS) entry which is preliminary data.</text>
</comment>
<evidence type="ECO:0000256" key="7">
    <source>
        <dbReference type="SAM" id="MobiDB-lite"/>
    </source>
</evidence>
<dbReference type="InterPro" id="IPR002668">
    <property type="entry name" value="CNT_N_dom"/>
</dbReference>
<dbReference type="PANTHER" id="PTHR10590">
    <property type="entry name" value="SODIUM/NUCLEOSIDE COTRANSPORTER"/>
    <property type="match status" value="1"/>
</dbReference>
<feature type="domain" description="Concentrative nucleoside transporter N-terminal" evidence="9">
    <location>
        <begin position="401"/>
        <end position="472"/>
    </location>
</feature>
<dbReference type="EMBL" id="BLXT01004061">
    <property type="protein sequence ID" value="GFO09397.1"/>
    <property type="molecule type" value="Genomic_DNA"/>
</dbReference>
<reference evidence="11 12" key="1">
    <citation type="journal article" date="2021" name="Elife">
        <title>Chloroplast acquisition without the gene transfer in kleptoplastic sea slugs, Plakobranchus ocellatus.</title>
        <authorList>
            <person name="Maeda T."/>
            <person name="Takahashi S."/>
            <person name="Yoshida T."/>
            <person name="Shimamura S."/>
            <person name="Takaki Y."/>
            <person name="Nagai Y."/>
            <person name="Toyoda A."/>
            <person name="Suzuki Y."/>
            <person name="Arimoto A."/>
            <person name="Ishii H."/>
            <person name="Satoh N."/>
            <person name="Nishiyama T."/>
            <person name="Hasebe M."/>
            <person name="Maruyama T."/>
            <person name="Minagawa J."/>
            <person name="Obokata J."/>
            <person name="Shigenobu S."/>
        </authorList>
    </citation>
    <scope>NUCLEOTIDE SEQUENCE [LARGE SCALE GENOMIC DNA]</scope>
</reference>
<feature type="domain" description="Concentrative nucleoside transporter C-terminal" evidence="10">
    <location>
        <begin position="584"/>
        <end position="830"/>
    </location>
</feature>
<evidence type="ECO:0000256" key="4">
    <source>
        <dbReference type="ARBA" id="ARBA00022692"/>
    </source>
</evidence>
<dbReference type="InterPro" id="IPR008276">
    <property type="entry name" value="C_nuclsd_transpt"/>
</dbReference>
<gene>
    <name evidence="11" type="ORF">PoB_003590200</name>
</gene>
<evidence type="ECO:0000313" key="11">
    <source>
        <dbReference type="EMBL" id="GFO09397.1"/>
    </source>
</evidence>
<comment type="similarity">
    <text evidence="2">Belongs to the concentrative nucleoside transporter (CNT) (TC 2.A.41) family.</text>
</comment>
<feature type="compositionally biased region" description="Basic and acidic residues" evidence="7">
    <location>
        <begin position="39"/>
        <end position="48"/>
    </location>
</feature>
<feature type="transmembrane region" description="Helical" evidence="8">
    <location>
        <begin position="367"/>
        <end position="386"/>
    </location>
</feature>
<dbReference type="GO" id="GO:0005886">
    <property type="term" value="C:plasma membrane"/>
    <property type="evidence" value="ECO:0007669"/>
    <property type="project" value="UniProtKB-SubCell"/>
</dbReference>
<keyword evidence="3" id="KW-1003">Cell membrane</keyword>
<protein>
    <submittedName>
        <fullName evidence="11">Sodium/nucleoside cotransporter</fullName>
    </submittedName>
</protein>
<dbReference type="AlphaFoldDB" id="A0AAV4AQ16"/>
<evidence type="ECO:0000256" key="2">
    <source>
        <dbReference type="ARBA" id="ARBA00009033"/>
    </source>
</evidence>
<feature type="transmembrane region" description="Helical" evidence="8">
    <location>
        <begin position="555"/>
        <end position="577"/>
    </location>
</feature>